<protein>
    <recommendedName>
        <fullName evidence="2">DUF6570 domain-containing protein</fullName>
    </recommendedName>
</protein>
<dbReference type="Proteomes" id="UP001219525">
    <property type="component" value="Unassembled WGS sequence"/>
</dbReference>
<organism evidence="3 4">
    <name type="scientific">Mycena pura</name>
    <dbReference type="NCBI Taxonomy" id="153505"/>
    <lineage>
        <taxon>Eukaryota</taxon>
        <taxon>Fungi</taxon>
        <taxon>Dikarya</taxon>
        <taxon>Basidiomycota</taxon>
        <taxon>Agaricomycotina</taxon>
        <taxon>Agaricomycetes</taxon>
        <taxon>Agaricomycetidae</taxon>
        <taxon>Agaricales</taxon>
        <taxon>Marasmiineae</taxon>
        <taxon>Mycenaceae</taxon>
        <taxon>Mycena</taxon>
    </lineage>
</organism>
<reference evidence="3" key="1">
    <citation type="submission" date="2023-03" db="EMBL/GenBank/DDBJ databases">
        <title>Massive genome expansion in bonnet fungi (Mycena s.s.) driven by repeated elements and novel gene families across ecological guilds.</title>
        <authorList>
            <consortium name="Lawrence Berkeley National Laboratory"/>
            <person name="Harder C.B."/>
            <person name="Miyauchi S."/>
            <person name="Viragh M."/>
            <person name="Kuo A."/>
            <person name="Thoen E."/>
            <person name="Andreopoulos B."/>
            <person name="Lu D."/>
            <person name="Skrede I."/>
            <person name="Drula E."/>
            <person name="Henrissat B."/>
            <person name="Morin E."/>
            <person name="Kohler A."/>
            <person name="Barry K."/>
            <person name="LaButti K."/>
            <person name="Morin E."/>
            <person name="Salamov A."/>
            <person name="Lipzen A."/>
            <person name="Mereny Z."/>
            <person name="Hegedus B."/>
            <person name="Baldrian P."/>
            <person name="Stursova M."/>
            <person name="Weitz H."/>
            <person name="Taylor A."/>
            <person name="Grigoriev I.V."/>
            <person name="Nagy L.G."/>
            <person name="Martin F."/>
            <person name="Kauserud H."/>
        </authorList>
    </citation>
    <scope>NUCLEOTIDE SEQUENCE</scope>
    <source>
        <strain evidence="3">9144</strain>
    </source>
</reference>
<sequence length="210" mass="23326">CCASCTECITRGKFVSLPMLSWANGCWIGLVPPELQSLPYAEELVIARAHSTKCWARITSGAASGPFAQRAAHGNVCVHPHEISELATVLPRPMSTLYDEICVIFVSDHDDQEATANIFERTPLLARRGHILRALQWLKLNNPLYFDVVLDYDALNEYPVDGHHQQNDKNPFAPFSASKSRRRSKKVQEVAESAEVLLQLLKGGSSPSER</sequence>
<proteinExistence type="predicted"/>
<feature type="non-terminal residue" evidence="3">
    <location>
        <position position="1"/>
    </location>
</feature>
<keyword evidence="4" id="KW-1185">Reference proteome</keyword>
<feature type="region of interest" description="Disordered" evidence="1">
    <location>
        <begin position="160"/>
        <end position="185"/>
    </location>
</feature>
<gene>
    <name evidence="3" type="ORF">GGX14DRAFT_367823</name>
</gene>
<comment type="caution">
    <text evidence="3">The sequence shown here is derived from an EMBL/GenBank/DDBJ whole genome shotgun (WGS) entry which is preliminary data.</text>
</comment>
<name>A0AAD6V8F9_9AGAR</name>
<evidence type="ECO:0000313" key="4">
    <source>
        <dbReference type="Proteomes" id="UP001219525"/>
    </source>
</evidence>
<dbReference type="EMBL" id="JARJCW010000042">
    <property type="protein sequence ID" value="KAJ7205787.1"/>
    <property type="molecule type" value="Genomic_DNA"/>
</dbReference>
<dbReference type="AlphaFoldDB" id="A0AAD6V8F9"/>
<evidence type="ECO:0000259" key="2">
    <source>
        <dbReference type="Pfam" id="PF20209"/>
    </source>
</evidence>
<evidence type="ECO:0000256" key="1">
    <source>
        <dbReference type="SAM" id="MobiDB-lite"/>
    </source>
</evidence>
<evidence type="ECO:0000313" key="3">
    <source>
        <dbReference type="EMBL" id="KAJ7205787.1"/>
    </source>
</evidence>
<dbReference type="Pfam" id="PF20209">
    <property type="entry name" value="DUF6570"/>
    <property type="match status" value="1"/>
</dbReference>
<feature type="domain" description="DUF6570" evidence="2">
    <location>
        <begin position="17"/>
        <end position="156"/>
    </location>
</feature>
<dbReference type="InterPro" id="IPR046700">
    <property type="entry name" value="DUF6570"/>
</dbReference>
<accession>A0AAD6V8F9</accession>